<gene>
    <name evidence="1" type="ORF">S06H3_19335</name>
</gene>
<dbReference type="AlphaFoldDB" id="X1LS36"/>
<sequence>QIVRVCAKAMLIQNNIPAPTYATLRHIFFGKGHTIMNNKKGGSMLMNLTVRIM</sequence>
<feature type="non-terminal residue" evidence="1">
    <location>
        <position position="1"/>
    </location>
</feature>
<dbReference type="EMBL" id="BARV01009890">
    <property type="protein sequence ID" value="GAI05215.1"/>
    <property type="molecule type" value="Genomic_DNA"/>
</dbReference>
<evidence type="ECO:0000313" key="1">
    <source>
        <dbReference type="EMBL" id="GAI05215.1"/>
    </source>
</evidence>
<protein>
    <submittedName>
        <fullName evidence="1">Uncharacterized protein</fullName>
    </submittedName>
</protein>
<comment type="caution">
    <text evidence="1">The sequence shown here is derived from an EMBL/GenBank/DDBJ whole genome shotgun (WGS) entry which is preliminary data.</text>
</comment>
<name>X1LS36_9ZZZZ</name>
<accession>X1LS36</accession>
<proteinExistence type="predicted"/>
<organism evidence="1">
    <name type="scientific">marine sediment metagenome</name>
    <dbReference type="NCBI Taxonomy" id="412755"/>
    <lineage>
        <taxon>unclassified sequences</taxon>
        <taxon>metagenomes</taxon>
        <taxon>ecological metagenomes</taxon>
    </lineage>
</organism>
<reference evidence="1" key="1">
    <citation type="journal article" date="2014" name="Front. Microbiol.">
        <title>High frequency of phylogenetically diverse reductive dehalogenase-homologous genes in deep subseafloor sedimentary metagenomes.</title>
        <authorList>
            <person name="Kawai M."/>
            <person name="Futagami T."/>
            <person name="Toyoda A."/>
            <person name="Takaki Y."/>
            <person name="Nishi S."/>
            <person name="Hori S."/>
            <person name="Arai W."/>
            <person name="Tsubouchi T."/>
            <person name="Morono Y."/>
            <person name="Uchiyama I."/>
            <person name="Ito T."/>
            <person name="Fujiyama A."/>
            <person name="Inagaki F."/>
            <person name="Takami H."/>
        </authorList>
    </citation>
    <scope>NUCLEOTIDE SEQUENCE</scope>
    <source>
        <strain evidence="1">Expedition CK06-06</strain>
    </source>
</reference>